<name>A0A1E7ZGD3_9ALTE</name>
<keyword evidence="2" id="KW-1185">Reference proteome</keyword>
<proteinExistence type="predicted"/>
<protein>
    <submittedName>
        <fullName evidence="1">Uncharacterized protein</fullName>
    </submittedName>
</protein>
<dbReference type="AlphaFoldDB" id="A0A1E7ZGD3"/>
<dbReference type="STRING" id="1656094.BFC18_03175"/>
<reference evidence="1 2" key="1">
    <citation type="submission" date="2016-08" db="EMBL/GenBank/DDBJ databases">
        <authorList>
            <person name="Seilhamer J.J."/>
        </authorList>
    </citation>
    <scope>NUCLEOTIDE SEQUENCE [LARGE SCALE GENOMIC DNA]</scope>
    <source>
        <strain evidence="1 2">KCTC 42603</strain>
    </source>
</reference>
<organism evidence="1 2">
    <name type="scientific">Alteromonas confluentis</name>
    <dbReference type="NCBI Taxonomy" id="1656094"/>
    <lineage>
        <taxon>Bacteria</taxon>
        <taxon>Pseudomonadati</taxon>
        <taxon>Pseudomonadota</taxon>
        <taxon>Gammaproteobacteria</taxon>
        <taxon>Alteromonadales</taxon>
        <taxon>Alteromonadaceae</taxon>
        <taxon>Alteromonas/Salinimonas group</taxon>
        <taxon>Alteromonas</taxon>
    </lineage>
</organism>
<gene>
    <name evidence="1" type="ORF">BFC18_03175</name>
</gene>
<sequence length="66" mass="7555">MFSCPLQCQFISLGQYIPTLANTHSLQVSKGAENFNQVKEGWYIQNIFGYYVWVNAIFNILAMSES</sequence>
<accession>A0A1E7ZGD3</accession>
<dbReference type="EMBL" id="MDHN01000004">
    <property type="protein sequence ID" value="OFC72566.1"/>
    <property type="molecule type" value="Genomic_DNA"/>
</dbReference>
<evidence type="ECO:0000313" key="1">
    <source>
        <dbReference type="EMBL" id="OFC72566.1"/>
    </source>
</evidence>
<comment type="caution">
    <text evidence="1">The sequence shown here is derived from an EMBL/GenBank/DDBJ whole genome shotgun (WGS) entry which is preliminary data.</text>
</comment>
<evidence type="ECO:0000313" key="2">
    <source>
        <dbReference type="Proteomes" id="UP000175691"/>
    </source>
</evidence>
<dbReference type="Proteomes" id="UP000175691">
    <property type="component" value="Unassembled WGS sequence"/>
</dbReference>